<accession>A0A6J4M160</accession>
<dbReference type="AlphaFoldDB" id="A0A6J4M160"/>
<protein>
    <submittedName>
        <fullName evidence="1">Uncharacterized protein</fullName>
    </submittedName>
</protein>
<sequence>MKDASIHLAKGKINVIENRSKSKEQAFSKTNASSTLKSVYHVWHST</sequence>
<proteinExistence type="predicted"/>
<organism evidence="1">
    <name type="scientific">uncultured Leptolyngbya sp</name>
    <dbReference type="NCBI Taxonomy" id="332963"/>
    <lineage>
        <taxon>Bacteria</taxon>
        <taxon>Bacillati</taxon>
        <taxon>Cyanobacteriota</taxon>
        <taxon>Cyanophyceae</taxon>
        <taxon>Leptolyngbyales</taxon>
        <taxon>Leptolyngbyaceae</taxon>
        <taxon>Leptolyngbya group</taxon>
        <taxon>Leptolyngbya</taxon>
        <taxon>environmental samples</taxon>
    </lineage>
</organism>
<gene>
    <name evidence="1" type="ORF">AVDCRST_MAG94-2587</name>
</gene>
<name>A0A6J4M160_9CYAN</name>
<dbReference type="EMBL" id="CADCTY010000906">
    <property type="protein sequence ID" value="CAA9347096.1"/>
    <property type="molecule type" value="Genomic_DNA"/>
</dbReference>
<reference evidence="1" key="1">
    <citation type="submission" date="2020-02" db="EMBL/GenBank/DDBJ databases">
        <authorList>
            <person name="Meier V. D."/>
        </authorList>
    </citation>
    <scope>NUCLEOTIDE SEQUENCE</scope>
    <source>
        <strain evidence="1">AVDCRST_MAG94</strain>
    </source>
</reference>
<evidence type="ECO:0000313" key="1">
    <source>
        <dbReference type="EMBL" id="CAA9347096.1"/>
    </source>
</evidence>